<dbReference type="AlphaFoldDB" id="A0A2T0KJ23"/>
<evidence type="ECO:0000259" key="1">
    <source>
        <dbReference type="SMART" id="SM00530"/>
    </source>
</evidence>
<organism evidence="2 3">
    <name type="scientific">Actinoplanes italicus</name>
    <dbReference type="NCBI Taxonomy" id="113567"/>
    <lineage>
        <taxon>Bacteria</taxon>
        <taxon>Bacillati</taxon>
        <taxon>Actinomycetota</taxon>
        <taxon>Actinomycetes</taxon>
        <taxon>Micromonosporales</taxon>
        <taxon>Micromonosporaceae</taxon>
        <taxon>Actinoplanes</taxon>
    </lineage>
</organism>
<dbReference type="Proteomes" id="UP000239415">
    <property type="component" value="Unassembled WGS sequence"/>
</dbReference>
<dbReference type="InterPro" id="IPR001387">
    <property type="entry name" value="Cro/C1-type_HTH"/>
</dbReference>
<evidence type="ECO:0000313" key="2">
    <source>
        <dbReference type="EMBL" id="PRX23514.1"/>
    </source>
</evidence>
<reference evidence="2 3" key="1">
    <citation type="submission" date="2018-03" db="EMBL/GenBank/DDBJ databases">
        <title>Genomic Encyclopedia of Archaeal and Bacterial Type Strains, Phase II (KMG-II): from individual species to whole genera.</title>
        <authorList>
            <person name="Goeker M."/>
        </authorList>
    </citation>
    <scope>NUCLEOTIDE SEQUENCE [LARGE SCALE GENOMIC DNA]</scope>
    <source>
        <strain evidence="2 3">DSM 43146</strain>
    </source>
</reference>
<dbReference type="SMART" id="SM00530">
    <property type="entry name" value="HTH_XRE"/>
    <property type="match status" value="1"/>
</dbReference>
<dbReference type="GO" id="GO:0003677">
    <property type="term" value="F:DNA binding"/>
    <property type="evidence" value="ECO:0007669"/>
    <property type="project" value="InterPro"/>
</dbReference>
<protein>
    <submittedName>
        <fullName evidence="2">Helix-turn-helix protein</fullName>
    </submittedName>
</protein>
<dbReference type="CDD" id="cd00093">
    <property type="entry name" value="HTH_XRE"/>
    <property type="match status" value="1"/>
</dbReference>
<dbReference type="InterPro" id="IPR010982">
    <property type="entry name" value="Lambda_DNA-bd_dom_sf"/>
</dbReference>
<gene>
    <name evidence="2" type="ORF">CLV67_103262</name>
</gene>
<accession>A0A2T0KJ23</accession>
<feature type="domain" description="HTH cro/C1-type" evidence="1">
    <location>
        <begin position="13"/>
        <end position="69"/>
    </location>
</feature>
<dbReference type="OrthoDB" id="4764895at2"/>
<dbReference type="EMBL" id="PVMZ01000003">
    <property type="protein sequence ID" value="PRX23514.1"/>
    <property type="molecule type" value="Genomic_DNA"/>
</dbReference>
<sequence>MTDALAPTELGRLLEAAREKAGISGRQAAARSGFSATRWRQIVNGEGGRPPAPTVVAAALGVGIEPGSALEAAGLPSDPATINAIIAELAKARDKNRTTRSVTGLAEEIERIRALPLPAQERLRVAQGVISLYEDLAREEQAAEPVD</sequence>
<evidence type="ECO:0000313" key="3">
    <source>
        <dbReference type="Proteomes" id="UP000239415"/>
    </source>
</evidence>
<dbReference type="SUPFAM" id="SSF47413">
    <property type="entry name" value="lambda repressor-like DNA-binding domains"/>
    <property type="match status" value="1"/>
</dbReference>
<dbReference type="RefSeq" id="WP_106316702.1">
    <property type="nucleotide sequence ID" value="NZ_BOMO01000041.1"/>
</dbReference>
<proteinExistence type="predicted"/>
<comment type="caution">
    <text evidence="2">The sequence shown here is derived from an EMBL/GenBank/DDBJ whole genome shotgun (WGS) entry which is preliminary data.</text>
</comment>
<name>A0A2T0KJ23_9ACTN</name>
<keyword evidence="3" id="KW-1185">Reference proteome</keyword>
<dbReference type="Gene3D" id="1.10.260.40">
    <property type="entry name" value="lambda repressor-like DNA-binding domains"/>
    <property type="match status" value="1"/>
</dbReference>
<dbReference type="Pfam" id="PF13560">
    <property type="entry name" value="HTH_31"/>
    <property type="match status" value="1"/>
</dbReference>